<sequence>MSFPDVRTKEDLEHKKEDIMKLSSEERFLFVLTLLSRTLPSTIDSNKRNVSSAHACGVSKPVDNAPSSSVKKLATQSVAAADKVPKASHQTSLVQTEEARSIVVAGLP</sequence>
<evidence type="ECO:0000313" key="2">
    <source>
        <dbReference type="Proteomes" id="UP001331761"/>
    </source>
</evidence>
<organism evidence="1 2">
    <name type="scientific">Trichostrongylus colubriformis</name>
    <name type="common">Black scour worm</name>
    <dbReference type="NCBI Taxonomy" id="6319"/>
    <lineage>
        <taxon>Eukaryota</taxon>
        <taxon>Metazoa</taxon>
        <taxon>Ecdysozoa</taxon>
        <taxon>Nematoda</taxon>
        <taxon>Chromadorea</taxon>
        <taxon>Rhabditida</taxon>
        <taxon>Rhabditina</taxon>
        <taxon>Rhabditomorpha</taxon>
        <taxon>Strongyloidea</taxon>
        <taxon>Trichostrongylidae</taxon>
        <taxon>Trichostrongylus</taxon>
    </lineage>
</organism>
<accession>A0AAN8ILA8</accession>
<dbReference type="EMBL" id="WIXE01013777">
    <property type="protein sequence ID" value="KAK5974808.1"/>
    <property type="molecule type" value="Genomic_DNA"/>
</dbReference>
<protein>
    <submittedName>
        <fullName evidence="1">Uncharacterized protein</fullName>
    </submittedName>
</protein>
<evidence type="ECO:0000313" key="1">
    <source>
        <dbReference type="EMBL" id="KAK5974808.1"/>
    </source>
</evidence>
<comment type="caution">
    <text evidence="1">The sequence shown here is derived from an EMBL/GenBank/DDBJ whole genome shotgun (WGS) entry which is preliminary data.</text>
</comment>
<gene>
    <name evidence="1" type="ORF">GCK32_001940</name>
</gene>
<dbReference type="AlphaFoldDB" id="A0AAN8ILA8"/>
<name>A0AAN8ILA8_TRICO</name>
<keyword evidence="2" id="KW-1185">Reference proteome</keyword>
<dbReference type="Proteomes" id="UP001331761">
    <property type="component" value="Unassembled WGS sequence"/>
</dbReference>
<reference evidence="1 2" key="1">
    <citation type="submission" date="2019-10" db="EMBL/GenBank/DDBJ databases">
        <title>Assembly and Annotation for the nematode Trichostrongylus colubriformis.</title>
        <authorList>
            <person name="Martin J."/>
        </authorList>
    </citation>
    <scope>NUCLEOTIDE SEQUENCE [LARGE SCALE GENOMIC DNA]</scope>
    <source>
        <strain evidence="1">G859</strain>
        <tissue evidence="1">Whole worm</tissue>
    </source>
</reference>
<proteinExistence type="predicted"/>